<protein>
    <submittedName>
        <fullName evidence="2">Methionine synthase</fullName>
    </submittedName>
</protein>
<organism evidence="2 3">
    <name type="scientific">Rhodococcus chondri</name>
    <dbReference type="NCBI Taxonomy" id="3065941"/>
    <lineage>
        <taxon>Bacteria</taxon>
        <taxon>Bacillati</taxon>
        <taxon>Actinomycetota</taxon>
        <taxon>Actinomycetes</taxon>
        <taxon>Mycobacteriales</taxon>
        <taxon>Nocardiaceae</taxon>
        <taxon>Rhodococcus</taxon>
    </lineage>
</organism>
<keyword evidence="3" id="KW-1185">Reference proteome</keyword>
<comment type="caution">
    <text evidence="2">The sequence shown here is derived from an EMBL/GenBank/DDBJ whole genome shotgun (WGS) entry which is preliminary data.</text>
</comment>
<name>A0ABU7JZ50_9NOCA</name>
<dbReference type="InterPro" id="IPR038071">
    <property type="entry name" value="UROD/MetE-like_sf"/>
</dbReference>
<dbReference type="SUPFAM" id="SSF51726">
    <property type="entry name" value="UROD/MetE-like"/>
    <property type="match status" value="1"/>
</dbReference>
<dbReference type="Proteomes" id="UP001331936">
    <property type="component" value="Unassembled WGS sequence"/>
</dbReference>
<dbReference type="InterPro" id="IPR002629">
    <property type="entry name" value="Met_Synth_C/arc"/>
</dbReference>
<dbReference type="Gene3D" id="3.20.20.210">
    <property type="match status" value="1"/>
</dbReference>
<evidence type="ECO:0000313" key="2">
    <source>
        <dbReference type="EMBL" id="MEE2035092.1"/>
    </source>
</evidence>
<evidence type="ECO:0000313" key="3">
    <source>
        <dbReference type="Proteomes" id="UP001331936"/>
    </source>
</evidence>
<accession>A0ABU7JZ50</accession>
<evidence type="ECO:0000259" key="1">
    <source>
        <dbReference type="Pfam" id="PF01717"/>
    </source>
</evidence>
<dbReference type="EMBL" id="JAUZMZ010000233">
    <property type="protein sequence ID" value="MEE2035092.1"/>
    <property type="molecule type" value="Genomic_DNA"/>
</dbReference>
<dbReference type="RefSeq" id="WP_330154439.1">
    <property type="nucleotide sequence ID" value="NZ_JAUZMZ010000233.1"/>
</dbReference>
<reference evidence="2 3" key="1">
    <citation type="submission" date="2023-08" db="EMBL/GenBank/DDBJ databases">
        <authorList>
            <person name="Girao M."/>
            <person name="Carvalho M.F."/>
        </authorList>
    </citation>
    <scope>NUCLEOTIDE SEQUENCE [LARGE SCALE GENOMIC DNA]</scope>
    <source>
        <strain evidence="2 3">CC-R104</strain>
    </source>
</reference>
<dbReference type="CDD" id="cd03310">
    <property type="entry name" value="CIMS_like"/>
    <property type="match status" value="1"/>
</dbReference>
<gene>
    <name evidence="2" type="ORF">Q8814_23785</name>
</gene>
<sequence>MGSWPGTDAREAAAVIVGELTDLPHLVESPARGLGADMIGRTSALLVDLHLDASTTGYRLASRRGTVAARAEDLLNQDLDAFEEAWEHAGRGADRTVKVQSAGPLTLAAHAELTTGKRVLTDRGAVRDLAESLGEGIARHAAELTRRLGVSVVVQLDEPALPAVLGGTLQGRTYLETVAAVPEPEAQDVLDTTIEGTGLSVAVHCCSGDAPMALLRRSAADAVAFDLSRIGTADLDGIGELLDSETALILGLVPTTRPTGKPTWRDHAAPAIALIDRLGFRRTVLRSVSVTPVCGLSGADPDWARTALRVARDIATAFSDDPESL</sequence>
<proteinExistence type="predicted"/>
<dbReference type="Pfam" id="PF01717">
    <property type="entry name" value="Meth_synt_2"/>
    <property type="match status" value="1"/>
</dbReference>
<feature type="domain" description="Cobalamin-independent methionine synthase MetE C-terminal/archaeal" evidence="1">
    <location>
        <begin position="1"/>
        <end position="316"/>
    </location>
</feature>